<dbReference type="EMBL" id="UYRU01000165">
    <property type="protein sequence ID" value="VDK29602.1"/>
    <property type="molecule type" value="Genomic_DNA"/>
</dbReference>
<dbReference type="InterPro" id="IPR011047">
    <property type="entry name" value="Quinoprotein_ADH-like_sf"/>
</dbReference>
<dbReference type="Gene3D" id="2.130.10.10">
    <property type="entry name" value="YVTN repeat-like/Quinoprotein amine dehydrogenase"/>
    <property type="match status" value="1"/>
</dbReference>
<sequence length="1417" mass="156127">MAWTESWNSLNTANFLAGYGTLHPKAVETISCYLEDDGPDAEVPFLIIHDLCAEEFKGAYGLRPVDPVAYGVAAQVVCKLTQQQPGILLLARFLHRQITLQNLLEGIRAQVSVALQAKLPPTTTLPALLHTISQLLPTADCQRCVIVLAGAEHISVDEGAPGVTLGRAHVPQFLSPRLKLLLTVTLDERTAELDLPALCLHLRLPALCEADLLRLVVGRGGAQPLADKKRDLAKRSLIPLAAANDLPQALALARQLADSFTLAEAASSEVNGGSSLHDALRLSHYVDFGVERGVIAPTVQRLLQFASEHPLGLHSNELIDLFTGLLSSAAARDGAPPVNWKTKKLALGLGCIYFALYGLVHLRFSSRYSETSTKAVNGNIVHRPASVPVSYSDENTVDREVYALQLAYVDALTQENLEQSAECALVNVRHLLQLHRCTLKLGLFERLCTRHLFSLAWIRRVCIECTLEGVLGLYDAFIALTDSPGSMSRDELAQIQMQASFVRDVLAASTCGHVRRTQSLAVEMLGRLLAVFTPSDTSMRFLNQLISRCSSLCTRKLGLLPRMPFPHAVGDSLLVRFQLPAGSLDSWVLVDRLLLMKMRGSSLLYRLDLDHADKLVETQLAAGSLYVSQKHGIILDDVGRSAIMVYGLGKDSNAPQFTYQYTVNPHKSLNGNTPVDDKRAGVCTVLCLDVMCEFLAIVVSTSTQMKLIRDTVQTTENENDNLSPLTHNIVAVYHLHEGDLIFATCPPKQATFVKIYPNSVDPWNPIIFTNNGDKLAIFTAHSNIQLAQLDLQTRPLRMLFCRQNTTVFLLTEEPRKVIFLRLKEDATVKSSFRVSFQKVIPEDVITDLTLNSSGQLLLIQALKHLVVYEADTDKIVFLANIFEGLQQACMPECYFEKFSISDALLAYDDNLVLAAAYNLVIVWSMESEIILCVLKAEPAPLTRLMLSLGSNGCCNLIGYCETTRRLYIWDLETALKFSDFTDVENANENDGMRLKSPDLMPGPIRAAVQVDPGTIAVICEDSETIYLVDGASCEIVDWIDVQEPVEALLISPASAHVIAQATATKQTPSEARWRLFDLNTKKVLYEADRGERLLMSAQGFIGVGSNASCPVSKCEFKQIRLATDARAGVVINISTEQISCGLPAAHAVAVNLDLVFSTRDGQLLVFPALQHGWMAVVDRKTKTWTFDRSHLEAELARNEIHLQVVELLDCRPSVASCIILLFSSGKSRRDVCAAHLDLKEGQLINFLSNVSVAFTREEEMYSSQLDVASNLCYLYNRESRTMYAAGEDNRLRLLSLPWTADLSAVEFAGFCENSQAAVFYSGSLLLLVDLREGGRKRAHVDCGGEGIVFVSLRAQNLLVGCRNGALFSFALTISATGEPRVLEVRPVRRRSSVLDSLDRKCSQDRRRGSLEELHVES</sequence>
<dbReference type="PANTHER" id="PTHR19871:SF14">
    <property type="entry name" value="DUF4062 DOMAIN-CONTAINING PROTEIN"/>
    <property type="match status" value="1"/>
</dbReference>
<dbReference type="InterPro" id="IPR015943">
    <property type="entry name" value="WD40/YVTN_repeat-like_dom_sf"/>
</dbReference>
<dbReference type="OrthoDB" id="2325716at2759"/>
<keyword evidence="2" id="KW-1185">Reference proteome</keyword>
<organism evidence="1 2">
    <name type="scientific">Dibothriocephalus latus</name>
    <name type="common">Fish tapeworm</name>
    <name type="synonym">Diphyllobothrium latum</name>
    <dbReference type="NCBI Taxonomy" id="60516"/>
    <lineage>
        <taxon>Eukaryota</taxon>
        <taxon>Metazoa</taxon>
        <taxon>Spiralia</taxon>
        <taxon>Lophotrochozoa</taxon>
        <taxon>Platyhelminthes</taxon>
        <taxon>Cestoda</taxon>
        <taxon>Eucestoda</taxon>
        <taxon>Diphyllobothriidea</taxon>
        <taxon>Diphyllobothriidae</taxon>
        <taxon>Dibothriocephalus</taxon>
    </lineage>
</organism>
<dbReference type="InterPro" id="IPR052752">
    <property type="entry name" value="NACHT-WD_repeat"/>
</dbReference>
<accession>A0A3P6NZJ0</accession>
<proteinExistence type="predicted"/>
<evidence type="ECO:0000313" key="1">
    <source>
        <dbReference type="EMBL" id="VDK29602.1"/>
    </source>
</evidence>
<protein>
    <submittedName>
        <fullName evidence="1">Uncharacterized protein</fullName>
    </submittedName>
</protein>
<reference evidence="1 2" key="1">
    <citation type="submission" date="2018-11" db="EMBL/GenBank/DDBJ databases">
        <authorList>
            <consortium name="Pathogen Informatics"/>
        </authorList>
    </citation>
    <scope>NUCLEOTIDE SEQUENCE [LARGE SCALE GENOMIC DNA]</scope>
</reference>
<dbReference type="SUPFAM" id="SSF69322">
    <property type="entry name" value="Tricorn protease domain 2"/>
    <property type="match status" value="1"/>
</dbReference>
<dbReference type="Proteomes" id="UP000281553">
    <property type="component" value="Unassembled WGS sequence"/>
</dbReference>
<dbReference type="PANTHER" id="PTHR19871">
    <property type="entry name" value="BETA TRANSDUCIN-RELATED PROTEIN"/>
    <property type="match status" value="1"/>
</dbReference>
<evidence type="ECO:0000313" key="2">
    <source>
        <dbReference type="Proteomes" id="UP000281553"/>
    </source>
</evidence>
<dbReference type="SUPFAM" id="SSF50998">
    <property type="entry name" value="Quinoprotein alcohol dehydrogenase-like"/>
    <property type="match status" value="1"/>
</dbReference>
<gene>
    <name evidence="1" type="ORF">DILT_LOCUS41</name>
</gene>
<name>A0A3P6NZJ0_DIBLA</name>